<dbReference type="GO" id="GO:0008934">
    <property type="term" value="F:inositol monophosphate 1-phosphatase activity"/>
    <property type="evidence" value="ECO:0007669"/>
    <property type="project" value="TreeGrafter"/>
</dbReference>
<dbReference type="PANTHER" id="PTHR20854:SF4">
    <property type="entry name" value="INOSITOL-1-MONOPHOSPHATASE-RELATED"/>
    <property type="match status" value="1"/>
</dbReference>
<keyword evidence="7" id="KW-1185">Reference proteome</keyword>
<keyword evidence="3" id="KW-0378">Hydrolase</keyword>
<evidence type="ECO:0000256" key="4">
    <source>
        <dbReference type="ARBA" id="ARBA00022842"/>
    </source>
</evidence>
<comment type="cofactor">
    <cofactor evidence="5">
        <name>Mg(2+)</name>
        <dbReference type="ChEBI" id="CHEBI:18420"/>
    </cofactor>
</comment>
<dbReference type="SUPFAM" id="SSF56655">
    <property type="entry name" value="Carbohydrate phosphatase"/>
    <property type="match status" value="1"/>
</dbReference>
<evidence type="ECO:0000256" key="2">
    <source>
        <dbReference type="ARBA" id="ARBA00022723"/>
    </source>
</evidence>
<dbReference type="PANTHER" id="PTHR20854">
    <property type="entry name" value="INOSITOL MONOPHOSPHATASE"/>
    <property type="match status" value="1"/>
</dbReference>
<dbReference type="EMBL" id="MVGT01003142">
    <property type="protein sequence ID" value="OVA05240.1"/>
    <property type="molecule type" value="Genomic_DNA"/>
</dbReference>
<dbReference type="InParanoid" id="A0A200Q446"/>
<feature type="binding site" evidence="5">
    <location>
        <position position="28"/>
    </location>
    <ligand>
        <name>Mg(2+)</name>
        <dbReference type="ChEBI" id="CHEBI:18420"/>
        <label>1</label>
        <note>catalytic</note>
    </ligand>
</feature>
<protein>
    <submittedName>
        <fullName evidence="6">Inositol monophosphatase</fullName>
    </submittedName>
</protein>
<evidence type="ECO:0000313" key="7">
    <source>
        <dbReference type="Proteomes" id="UP000195402"/>
    </source>
</evidence>
<evidence type="ECO:0000256" key="5">
    <source>
        <dbReference type="PIRSR" id="PIRSR600760-2"/>
    </source>
</evidence>
<feature type="binding site" evidence="5">
    <location>
        <position position="29"/>
    </location>
    <ligand>
        <name>Mg(2+)</name>
        <dbReference type="ChEBI" id="CHEBI:18420"/>
        <label>1</label>
        <note>catalytic</note>
    </ligand>
</feature>
<dbReference type="Proteomes" id="UP000195402">
    <property type="component" value="Unassembled WGS sequence"/>
</dbReference>
<dbReference type="GO" id="GO:0006020">
    <property type="term" value="P:inositol metabolic process"/>
    <property type="evidence" value="ECO:0007669"/>
    <property type="project" value="TreeGrafter"/>
</dbReference>
<proteinExistence type="inferred from homology"/>
<gene>
    <name evidence="6" type="ORF">BVC80_8093g10</name>
</gene>
<evidence type="ECO:0000256" key="1">
    <source>
        <dbReference type="ARBA" id="ARBA00009759"/>
    </source>
</evidence>
<keyword evidence="2 5" id="KW-0479">Metal-binding</keyword>
<dbReference type="InterPro" id="IPR000760">
    <property type="entry name" value="Inositol_monophosphatase-like"/>
</dbReference>
<evidence type="ECO:0000313" key="6">
    <source>
        <dbReference type="EMBL" id="OVA05240.1"/>
    </source>
</evidence>
<accession>A0A200Q446</accession>
<dbReference type="Pfam" id="PF00459">
    <property type="entry name" value="Inositol_P"/>
    <property type="match status" value="1"/>
</dbReference>
<reference evidence="6 7" key="1">
    <citation type="journal article" date="2017" name="Mol. Plant">
        <title>The Genome of Medicinal Plant Macleaya cordata Provides New Insights into Benzylisoquinoline Alkaloids Metabolism.</title>
        <authorList>
            <person name="Liu X."/>
            <person name="Liu Y."/>
            <person name="Huang P."/>
            <person name="Ma Y."/>
            <person name="Qing Z."/>
            <person name="Tang Q."/>
            <person name="Cao H."/>
            <person name="Cheng P."/>
            <person name="Zheng Y."/>
            <person name="Yuan Z."/>
            <person name="Zhou Y."/>
            <person name="Liu J."/>
            <person name="Tang Z."/>
            <person name="Zhuo Y."/>
            <person name="Zhang Y."/>
            <person name="Yu L."/>
            <person name="Huang J."/>
            <person name="Yang P."/>
            <person name="Peng Q."/>
            <person name="Zhang J."/>
            <person name="Jiang W."/>
            <person name="Zhang Z."/>
            <person name="Lin K."/>
            <person name="Ro D.K."/>
            <person name="Chen X."/>
            <person name="Xiong X."/>
            <person name="Shang Y."/>
            <person name="Huang S."/>
            <person name="Zeng J."/>
        </authorList>
    </citation>
    <scope>NUCLEOTIDE SEQUENCE [LARGE SCALE GENOMIC DNA]</scope>
    <source>
        <strain evidence="7">cv. BLH2017</strain>
        <tissue evidence="6">Root</tissue>
    </source>
</reference>
<dbReference type="GO" id="GO:0046872">
    <property type="term" value="F:metal ion binding"/>
    <property type="evidence" value="ECO:0007669"/>
    <property type="project" value="UniProtKB-KW"/>
</dbReference>
<keyword evidence="4 5" id="KW-0460">Magnesium</keyword>
<dbReference type="AlphaFoldDB" id="A0A200Q446"/>
<evidence type="ECO:0000256" key="3">
    <source>
        <dbReference type="ARBA" id="ARBA00022801"/>
    </source>
</evidence>
<organism evidence="6 7">
    <name type="scientific">Macleaya cordata</name>
    <name type="common">Five-seeded plume-poppy</name>
    <name type="synonym">Bocconia cordata</name>
    <dbReference type="NCBI Taxonomy" id="56857"/>
    <lineage>
        <taxon>Eukaryota</taxon>
        <taxon>Viridiplantae</taxon>
        <taxon>Streptophyta</taxon>
        <taxon>Embryophyta</taxon>
        <taxon>Tracheophyta</taxon>
        <taxon>Spermatophyta</taxon>
        <taxon>Magnoliopsida</taxon>
        <taxon>Ranunculales</taxon>
        <taxon>Papaveraceae</taxon>
        <taxon>Papaveroideae</taxon>
        <taxon>Macleaya</taxon>
    </lineage>
</organism>
<sequence>MQLIGEETTAANGITELTDHPTWIIDPLDGTTNFVHGSGKEFDITSQRVAASNPYVKDAFVEALKEAE</sequence>
<name>A0A200Q446_MACCD</name>
<dbReference type="Gene3D" id="3.30.540.10">
    <property type="entry name" value="Fructose-1,6-Bisphosphatase, subunit A, domain 1"/>
    <property type="match status" value="1"/>
</dbReference>
<comment type="caution">
    <text evidence="6">The sequence shown here is derived from an EMBL/GenBank/DDBJ whole genome shotgun (WGS) entry which is preliminary data.</text>
</comment>
<dbReference type="STRING" id="56857.A0A200Q446"/>
<dbReference type="OrthoDB" id="10254945at2759"/>
<feature type="binding site" evidence="5">
    <location>
        <position position="26"/>
    </location>
    <ligand>
        <name>Mg(2+)</name>
        <dbReference type="ChEBI" id="CHEBI:18420"/>
        <label>1</label>
        <note>catalytic</note>
    </ligand>
</feature>
<dbReference type="InterPro" id="IPR020583">
    <property type="entry name" value="Inositol_monoP_metal-BS"/>
</dbReference>
<feature type="binding site" evidence="5">
    <location>
        <position position="6"/>
    </location>
    <ligand>
        <name>Mg(2+)</name>
        <dbReference type="ChEBI" id="CHEBI:18420"/>
        <label>1</label>
        <note>catalytic</note>
    </ligand>
</feature>
<dbReference type="GO" id="GO:0007165">
    <property type="term" value="P:signal transduction"/>
    <property type="evidence" value="ECO:0007669"/>
    <property type="project" value="TreeGrafter"/>
</dbReference>
<comment type="similarity">
    <text evidence="1">Belongs to the inositol monophosphatase superfamily.</text>
</comment>
<dbReference type="PROSITE" id="PS00629">
    <property type="entry name" value="IMP_1"/>
    <property type="match status" value="1"/>
</dbReference>